<feature type="region of interest" description="Disordered" evidence="1">
    <location>
        <begin position="1"/>
        <end position="89"/>
    </location>
</feature>
<protein>
    <submittedName>
        <fullName evidence="2">Uncharacterized protein</fullName>
    </submittedName>
</protein>
<evidence type="ECO:0000313" key="2">
    <source>
        <dbReference type="EMBL" id="SPN96609.1"/>
    </source>
</evidence>
<dbReference type="AlphaFoldDB" id="A0AAE8MNE0"/>
<proteinExistence type="predicted"/>
<dbReference type="EMBL" id="ONZQ02000001">
    <property type="protein sequence ID" value="SPN96609.1"/>
    <property type="molecule type" value="Genomic_DNA"/>
</dbReference>
<dbReference type="Proteomes" id="UP001187682">
    <property type="component" value="Unassembled WGS sequence"/>
</dbReference>
<sequence>MDQNVNPAGDSSLEDTSQSFSSRWSSGAGDTPPPTDRHAASDDQPGFFVEDASPPPEGSDIDPEASTTSTGVLDDATGGDDPHSYQTGNNYSLLMDFYKTYDGAASMAGKFSDTESLLQVPSYLFSVDSTPTQKYHPPPPGPRLSHTSSLDATIGDTLVEPSPHTPDTSQFAWGPETILAGVGRGLTPDPEQDYIWDDDLVYSAE</sequence>
<feature type="compositionally biased region" description="Polar residues" evidence="1">
    <location>
        <begin position="14"/>
        <end position="25"/>
    </location>
</feature>
<name>A0AAE8MNE0_9PEZI</name>
<reference evidence="2" key="1">
    <citation type="submission" date="2018-03" db="EMBL/GenBank/DDBJ databases">
        <authorList>
            <person name="Guldener U."/>
        </authorList>
    </citation>
    <scope>NUCLEOTIDE SEQUENCE</scope>
</reference>
<comment type="caution">
    <text evidence="2">The sequence shown here is derived from an EMBL/GenBank/DDBJ whole genome shotgun (WGS) entry which is preliminary data.</text>
</comment>
<accession>A0AAE8MNE0</accession>
<evidence type="ECO:0000256" key="1">
    <source>
        <dbReference type="SAM" id="MobiDB-lite"/>
    </source>
</evidence>
<organism evidence="2 3">
    <name type="scientific">Cephalotrichum gorgonifer</name>
    <dbReference type="NCBI Taxonomy" id="2041049"/>
    <lineage>
        <taxon>Eukaryota</taxon>
        <taxon>Fungi</taxon>
        <taxon>Dikarya</taxon>
        <taxon>Ascomycota</taxon>
        <taxon>Pezizomycotina</taxon>
        <taxon>Sordariomycetes</taxon>
        <taxon>Hypocreomycetidae</taxon>
        <taxon>Microascales</taxon>
        <taxon>Microascaceae</taxon>
        <taxon>Cephalotrichum</taxon>
    </lineage>
</organism>
<keyword evidence="3" id="KW-1185">Reference proteome</keyword>
<evidence type="ECO:0000313" key="3">
    <source>
        <dbReference type="Proteomes" id="UP001187682"/>
    </source>
</evidence>
<gene>
    <name evidence="2" type="ORF">DNG_00130</name>
</gene>